<sequence length="470" mass="51895">MDPARPVPDLAGSTPSSVNSSSAEQVNSLPEELQQKLDARRELILREIEIFREHKLREFNLFQNEILRTFAREQQLQGIASKGSKSDQSLVGLSIPSSLKGGSNKRQRNGDKKKVMFRLAEEIPPVSPGADIVLDKSSPQVVSGTTEVDYFQLPSKLSAMSVNVLDEPEEEMIEHADAVVEDTDEKEFVEKRIERASLPAVASDESADTETESLRTPEDEGMTVPSLPGETLGLNNHKAMMSSSAPSSYLGFDKRAQVHQTSSHTTPIHDERSDSESDDVFVLDETLHASTNVERPSFRRSGGKVSSFSDLYSAGGPFARQSSEYPFSEHDDQRVTITSAPSGWMGNSASFHTQTPQSQLAVPIPHQNRSNDSNLSSFDEDLDRNIVDAGIATFGSSLPIEIDPKPGIIRRMSKDSRLHDDSGEMGLPGGVLGEDEEYQVEKIKSFENPERLSFSRRMVWEQHVGSHQGR</sequence>
<dbReference type="GeneID" id="80885793"/>
<evidence type="ECO:0000313" key="2">
    <source>
        <dbReference type="EMBL" id="KAJ8096886.1"/>
    </source>
</evidence>
<evidence type="ECO:0000256" key="1">
    <source>
        <dbReference type="SAM" id="MobiDB-lite"/>
    </source>
</evidence>
<dbReference type="RefSeq" id="XP_056040336.1">
    <property type="nucleotide sequence ID" value="XM_056190627.1"/>
</dbReference>
<accession>A0AAD7QKG4</accession>
<proteinExistence type="predicted"/>
<reference evidence="2" key="1">
    <citation type="submission" date="2023-03" db="EMBL/GenBank/DDBJ databases">
        <title>Near-Complete genome sequence of Lipomyces tetrasporous NRRL Y-64009, an oleaginous yeast capable of growing on lignocellulosic hydrolysates.</title>
        <authorList>
            <consortium name="Lawrence Berkeley National Laboratory"/>
            <person name="Jagtap S.S."/>
            <person name="Liu J.-J."/>
            <person name="Walukiewicz H.E."/>
            <person name="Pangilinan J."/>
            <person name="Lipzen A."/>
            <person name="Ahrendt S."/>
            <person name="Koriabine M."/>
            <person name="Cobaugh K."/>
            <person name="Salamov A."/>
            <person name="Yoshinaga Y."/>
            <person name="Ng V."/>
            <person name="Daum C."/>
            <person name="Grigoriev I.V."/>
            <person name="Slininger P.J."/>
            <person name="Dien B.S."/>
            <person name="Jin Y.-S."/>
            <person name="Rao C.V."/>
        </authorList>
    </citation>
    <scope>NUCLEOTIDE SEQUENCE</scope>
    <source>
        <strain evidence="2">NRRL Y-64009</strain>
    </source>
</reference>
<organism evidence="2 3">
    <name type="scientific">Lipomyces tetrasporus</name>
    <dbReference type="NCBI Taxonomy" id="54092"/>
    <lineage>
        <taxon>Eukaryota</taxon>
        <taxon>Fungi</taxon>
        <taxon>Dikarya</taxon>
        <taxon>Ascomycota</taxon>
        <taxon>Saccharomycotina</taxon>
        <taxon>Lipomycetes</taxon>
        <taxon>Lipomycetales</taxon>
        <taxon>Lipomycetaceae</taxon>
        <taxon>Lipomyces</taxon>
    </lineage>
</organism>
<feature type="region of interest" description="Disordered" evidence="1">
    <location>
        <begin position="338"/>
        <end position="358"/>
    </location>
</feature>
<comment type="caution">
    <text evidence="2">The sequence shown here is derived from an EMBL/GenBank/DDBJ whole genome shotgun (WGS) entry which is preliminary data.</text>
</comment>
<name>A0AAD7QKG4_9ASCO</name>
<keyword evidence="3" id="KW-1185">Reference proteome</keyword>
<feature type="region of interest" description="Disordered" evidence="1">
    <location>
        <begin position="1"/>
        <end position="31"/>
    </location>
</feature>
<evidence type="ECO:0000313" key="3">
    <source>
        <dbReference type="Proteomes" id="UP001217417"/>
    </source>
</evidence>
<dbReference type="Proteomes" id="UP001217417">
    <property type="component" value="Unassembled WGS sequence"/>
</dbReference>
<feature type="compositionally biased region" description="Polar residues" evidence="1">
    <location>
        <begin position="13"/>
        <end position="28"/>
    </location>
</feature>
<feature type="region of interest" description="Disordered" evidence="1">
    <location>
        <begin position="199"/>
        <end position="277"/>
    </location>
</feature>
<protein>
    <submittedName>
        <fullName evidence="2">Uncharacterized protein</fullName>
    </submittedName>
</protein>
<feature type="compositionally biased region" description="Polar residues" evidence="1">
    <location>
        <begin position="86"/>
        <end position="101"/>
    </location>
</feature>
<feature type="region of interest" description="Disordered" evidence="1">
    <location>
        <begin position="81"/>
        <end position="111"/>
    </location>
</feature>
<dbReference type="AlphaFoldDB" id="A0AAD7QKG4"/>
<dbReference type="EMBL" id="JARPMG010000013">
    <property type="protein sequence ID" value="KAJ8096886.1"/>
    <property type="molecule type" value="Genomic_DNA"/>
</dbReference>
<gene>
    <name evidence="2" type="ORF">POJ06DRAFT_297780</name>
</gene>